<gene>
    <name evidence="1" type="ORF">B0T14DRAFT_251938</name>
</gene>
<comment type="caution">
    <text evidence="1">The sequence shown here is derived from an EMBL/GenBank/DDBJ whole genome shotgun (WGS) entry which is preliminary data.</text>
</comment>
<evidence type="ECO:0000313" key="1">
    <source>
        <dbReference type="EMBL" id="KAK0616760.1"/>
    </source>
</evidence>
<reference evidence="1" key="1">
    <citation type="submission" date="2023-06" db="EMBL/GenBank/DDBJ databases">
        <title>Genome-scale phylogeny and comparative genomics of the fungal order Sordariales.</title>
        <authorList>
            <consortium name="Lawrence Berkeley National Laboratory"/>
            <person name="Hensen N."/>
            <person name="Bonometti L."/>
            <person name="Westerberg I."/>
            <person name="Brannstrom I.O."/>
            <person name="Guillou S."/>
            <person name="Cros-Aarteil S."/>
            <person name="Calhoun S."/>
            <person name="Haridas S."/>
            <person name="Kuo A."/>
            <person name="Mondo S."/>
            <person name="Pangilinan J."/>
            <person name="Riley R."/>
            <person name="Labutti K."/>
            <person name="Andreopoulos B."/>
            <person name="Lipzen A."/>
            <person name="Chen C."/>
            <person name="Yanf M."/>
            <person name="Daum C."/>
            <person name="Ng V."/>
            <person name="Clum A."/>
            <person name="Steindorff A."/>
            <person name="Ohm R."/>
            <person name="Martin F."/>
            <person name="Silar P."/>
            <person name="Natvig D."/>
            <person name="Lalanne C."/>
            <person name="Gautier V."/>
            <person name="Ament-Velasquez S.L."/>
            <person name="Kruys A."/>
            <person name="Hutchinson M.I."/>
            <person name="Powell A.J."/>
            <person name="Barry K."/>
            <person name="Miller A.N."/>
            <person name="Grigoriev I.V."/>
            <person name="Debuchy R."/>
            <person name="Gladieux P."/>
            <person name="Thoren M.H."/>
            <person name="Johannesson H."/>
        </authorList>
    </citation>
    <scope>NUCLEOTIDE SEQUENCE</scope>
    <source>
        <strain evidence="1">CBS 606.72</strain>
    </source>
</reference>
<name>A0AA40BX14_9PEZI</name>
<dbReference type="AlphaFoldDB" id="A0AA40BX14"/>
<dbReference type="EMBL" id="JAULSU010000005">
    <property type="protein sequence ID" value="KAK0616760.1"/>
    <property type="molecule type" value="Genomic_DNA"/>
</dbReference>
<proteinExistence type="predicted"/>
<keyword evidence="2" id="KW-1185">Reference proteome</keyword>
<dbReference type="Proteomes" id="UP001175000">
    <property type="component" value="Unassembled WGS sequence"/>
</dbReference>
<sequence length="218" mass="23997">MWPRAGSNCTTRVCLCRPCHGAEAPYDTAGRRIIAVGRWGRGTPQNFLPFSNHMSIPLPLISHRLRHSAGIHRCQLFSAPAARYQRPMCFNKPLNIHWQLGIVLLATEPRCGANACVERRNFPRSHSRWALCTTGCGVRDAAMQVPDLDDVLSSDAWLLCTKKRSPGIAPGYLRTRSKLVGLGTVADAEMVVRGSRGGAEAFGPHGTIEPTFRRSKDP</sequence>
<protein>
    <submittedName>
        <fullName evidence="1">Uncharacterized protein</fullName>
    </submittedName>
</protein>
<evidence type="ECO:0000313" key="2">
    <source>
        <dbReference type="Proteomes" id="UP001175000"/>
    </source>
</evidence>
<accession>A0AA40BX14</accession>
<organism evidence="1 2">
    <name type="scientific">Immersiella caudata</name>
    <dbReference type="NCBI Taxonomy" id="314043"/>
    <lineage>
        <taxon>Eukaryota</taxon>
        <taxon>Fungi</taxon>
        <taxon>Dikarya</taxon>
        <taxon>Ascomycota</taxon>
        <taxon>Pezizomycotina</taxon>
        <taxon>Sordariomycetes</taxon>
        <taxon>Sordariomycetidae</taxon>
        <taxon>Sordariales</taxon>
        <taxon>Lasiosphaeriaceae</taxon>
        <taxon>Immersiella</taxon>
    </lineage>
</organism>